<keyword evidence="2" id="KW-1185">Reference proteome</keyword>
<evidence type="ECO:0000313" key="1">
    <source>
        <dbReference type="EMBL" id="TWT39147.1"/>
    </source>
</evidence>
<dbReference type="Proteomes" id="UP000318878">
    <property type="component" value="Unassembled WGS sequence"/>
</dbReference>
<comment type="caution">
    <text evidence="1">The sequence shown here is derived from an EMBL/GenBank/DDBJ whole genome shotgun (WGS) entry which is preliminary data.</text>
</comment>
<dbReference type="GO" id="GO:0016868">
    <property type="term" value="F:intramolecular phosphotransferase activity"/>
    <property type="evidence" value="ECO:0007669"/>
    <property type="project" value="InterPro"/>
</dbReference>
<organism evidence="1 2">
    <name type="scientific">Blastopirellula retiformator</name>
    <dbReference type="NCBI Taxonomy" id="2527970"/>
    <lineage>
        <taxon>Bacteria</taxon>
        <taxon>Pseudomonadati</taxon>
        <taxon>Planctomycetota</taxon>
        <taxon>Planctomycetia</taxon>
        <taxon>Pirellulales</taxon>
        <taxon>Pirellulaceae</taxon>
        <taxon>Blastopirellula</taxon>
    </lineage>
</organism>
<sequence>MNEQRENATFCCPGETVSISRGAHLARLAQFYPACRNCPQREDQSGVPAQIADAWRQVPPQAPITQLFQHEGLVADLFHEFSPTVAAQIAAAFCRCLTQPLSAPLLLATAHSAAVDQAEAIVAIWRRAGLDVQLATDPTCAEVAWTIDQRNLAGGLLLSTPSGDLRQIAVALFGGGGAPFTEEQLARLQRHLAPHQPLAPARRQGVLREIELGSAYLQRYAAYHRALRPLRLVAQSPSLGAIRQLRQLIDRSNCELAVLPSGGERSVRVAAAIQRQQADFGVWIDGCGESIEVFEERGYRVLPSRLSPLLIEEAAAWEDRPLRVASPLEPPAGVTHVPSAAGRGAMFATILEQDCQLGVEPSGRYWWRNQLPTADALGVVTLLLTRLSRDDRSLSSQLI</sequence>
<dbReference type="Gene3D" id="3.40.120.10">
    <property type="entry name" value="Alpha-D-Glucose-1,6-Bisphosphate, subunit A, domain 3"/>
    <property type="match status" value="2"/>
</dbReference>
<dbReference type="GO" id="GO:0005975">
    <property type="term" value="P:carbohydrate metabolic process"/>
    <property type="evidence" value="ECO:0007669"/>
    <property type="project" value="InterPro"/>
</dbReference>
<dbReference type="AlphaFoldDB" id="A0A5C5VM71"/>
<accession>A0A5C5VM71</accession>
<dbReference type="OrthoDB" id="208365at2"/>
<dbReference type="InterPro" id="IPR016055">
    <property type="entry name" value="A-D-PHexomutase_a/b/a-I/II/III"/>
</dbReference>
<protein>
    <submittedName>
        <fullName evidence="1">Uncharacterized protein</fullName>
    </submittedName>
</protein>
<dbReference type="SUPFAM" id="SSF53738">
    <property type="entry name" value="Phosphoglucomutase, first 3 domains"/>
    <property type="match status" value="1"/>
</dbReference>
<gene>
    <name evidence="1" type="ORF">Enr8_08420</name>
</gene>
<evidence type="ECO:0000313" key="2">
    <source>
        <dbReference type="Proteomes" id="UP000318878"/>
    </source>
</evidence>
<dbReference type="EMBL" id="SJPF01000001">
    <property type="protein sequence ID" value="TWT39147.1"/>
    <property type="molecule type" value="Genomic_DNA"/>
</dbReference>
<reference evidence="1 2" key="1">
    <citation type="submission" date="2019-02" db="EMBL/GenBank/DDBJ databases">
        <title>Deep-cultivation of Planctomycetes and their phenomic and genomic characterization uncovers novel biology.</title>
        <authorList>
            <person name="Wiegand S."/>
            <person name="Jogler M."/>
            <person name="Boedeker C."/>
            <person name="Pinto D."/>
            <person name="Vollmers J."/>
            <person name="Rivas-Marin E."/>
            <person name="Kohn T."/>
            <person name="Peeters S.H."/>
            <person name="Heuer A."/>
            <person name="Rast P."/>
            <person name="Oberbeckmann S."/>
            <person name="Bunk B."/>
            <person name="Jeske O."/>
            <person name="Meyerdierks A."/>
            <person name="Storesund J.E."/>
            <person name="Kallscheuer N."/>
            <person name="Luecker S."/>
            <person name="Lage O.M."/>
            <person name="Pohl T."/>
            <person name="Merkel B.J."/>
            <person name="Hornburger P."/>
            <person name="Mueller R.-W."/>
            <person name="Bruemmer F."/>
            <person name="Labrenz M."/>
            <person name="Spormann A.M."/>
            <person name="Op Den Camp H."/>
            <person name="Overmann J."/>
            <person name="Amann R."/>
            <person name="Jetten M.S.M."/>
            <person name="Mascher T."/>
            <person name="Medema M.H."/>
            <person name="Devos D.P."/>
            <person name="Kaster A.-K."/>
            <person name="Ovreas L."/>
            <person name="Rohde M."/>
            <person name="Galperin M.Y."/>
            <person name="Jogler C."/>
        </authorList>
    </citation>
    <scope>NUCLEOTIDE SEQUENCE [LARGE SCALE GENOMIC DNA]</scope>
    <source>
        <strain evidence="1 2">Enr8</strain>
    </source>
</reference>
<dbReference type="RefSeq" id="WP_146429342.1">
    <property type="nucleotide sequence ID" value="NZ_SJPF01000001.1"/>
</dbReference>
<name>A0A5C5VM71_9BACT</name>
<proteinExistence type="predicted"/>